<reference evidence="1 2" key="1">
    <citation type="journal article" date="2019" name="Nat. Plants">
        <title>Genome sequencing of Musa balbisiana reveals subgenome evolution and function divergence in polyploid bananas.</title>
        <authorList>
            <person name="Yao X."/>
        </authorList>
    </citation>
    <scope>NUCLEOTIDE SEQUENCE [LARGE SCALE GENOMIC DNA]</scope>
    <source>
        <strain evidence="2">cv. DH-PKW</strain>
        <tissue evidence="1">Leaves</tissue>
    </source>
</reference>
<comment type="caution">
    <text evidence="1">The sequence shown here is derived from an EMBL/GenBank/DDBJ whole genome shotgun (WGS) entry which is preliminary data.</text>
</comment>
<dbReference type="Proteomes" id="UP000317650">
    <property type="component" value="Chromosome 8"/>
</dbReference>
<name>A0A4S8K0N5_MUSBA</name>
<evidence type="ECO:0000313" key="2">
    <source>
        <dbReference type="Proteomes" id="UP000317650"/>
    </source>
</evidence>
<dbReference type="AlphaFoldDB" id="A0A4S8K0N5"/>
<evidence type="ECO:0000313" key="1">
    <source>
        <dbReference type="EMBL" id="THU68212.1"/>
    </source>
</evidence>
<sequence length="114" mass="11726">MMDRNATGKEVMGGPPRRLRMAVTTGGVFGVEWGGREGVMDARSGAIRSVAGGDKRCRGGGVFCRSSPGGGGAGREGVTDAWSGALQAATSDTEGDVLSLSSAPPPLRCRFMFF</sequence>
<protein>
    <submittedName>
        <fullName evidence="1">Uncharacterized protein</fullName>
    </submittedName>
</protein>
<keyword evidence="2" id="KW-1185">Reference proteome</keyword>
<organism evidence="1 2">
    <name type="scientific">Musa balbisiana</name>
    <name type="common">Banana</name>
    <dbReference type="NCBI Taxonomy" id="52838"/>
    <lineage>
        <taxon>Eukaryota</taxon>
        <taxon>Viridiplantae</taxon>
        <taxon>Streptophyta</taxon>
        <taxon>Embryophyta</taxon>
        <taxon>Tracheophyta</taxon>
        <taxon>Spermatophyta</taxon>
        <taxon>Magnoliopsida</taxon>
        <taxon>Liliopsida</taxon>
        <taxon>Zingiberales</taxon>
        <taxon>Musaceae</taxon>
        <taxon>Musa</taxon>
    </lineage>
</organism>
<proteinExistence type="predicted"/>
<dbReference type="EMBL" id="PYDT01000002">
    <property type="protein sequence ID" value="THU68212.1"/>
    <property type="molecule type" value="Genomic_DNA"/>
</dbReference>
<accession>A0A4S8K0N5</accession>
<gene>
    <name evidence="1" type="ORF">C4D60_Mb08t01530</name>
</gene>